<dbReference type="InterPro" id="IPR036859">
    <property type="entry name" value="CAP-Gly_dom_sf"/>
</dbReference>
<keyword evidence="4" id="KW-1185">Reference proteome</keyword>
<dbReference type="SUPFAM" id="SSF74924">
    <property type="entry name" value="Cap-Gly domain"/>
    <property type="match status" value="1"/>
</dbReference>
<gene>
    <name evidence="3" type="ORF">M0813_04849</name>
</gene>
<evidence type="ECO:0000256" key="1">
    <source>
        <dbReference type="SAM" id="MobiDB-lite"/>
    </source>
</evidence>
<dbReference type="EMBL" id="JAOAOG010000292">
    <property type="protein sequence ID" value="KAJ6232328.1"/>
    <property type="molecule type" value="Genomic_DNA"/>
</dbReference>
<feature type="compositionally biased region" description="Basic residues" evidence="1">
    <location>
        <begin position="86"/>
        <end position="105"/>
    </location>
</feature>
<reference evidence="3" key="1">
    <citation type="submission" date="2022-08" db="EMBL/GenBank/DDBJ databases">
        <title>Novel sulfate-reducing endosymbionts in the free-living metamonad Anaeramoeba.</title>
        <authorList>
            <person name="Jerlstrom-Hultqvist J."/>
            <person name="Cepicka I."/>
            <person name="Gallot-Lavallee L."/>
            <person name="Salas-Leiva D."/>
            <person name="Curtis B.A."/>
            <person name="Zahonova K."/>
            <person name="Pipaliya S."/>
            <person name="Dacks J."/>
            <person name="Roger A.J."/>
        </authorList>
    </citation>
    <scope>NUCLEOTIDE SEQUENCE</scope>
    <source>
        <strain evidence="3">Schooner1</strain>
    </source>
</reference>
<feature type="region of interest" description="Disordered" evidence="1">
    <location>
        <begin position="83"/>
        <end position="105"/>
    </location>
</feature>
<sequence length="105" mass="12209">MSFSVGDTIEFLGEKAQIKYIDKPNFCLTETWVGLETTTKKGKGNGTFFGVKYFECEPEKGRFLKLNQLIDLGAKVLTEKEIEKEKKKKKKSKEKRKTKKKKKRK</sequence>
<name>A0ABQ8XI55_9EUKA</name>
<dbReference type="Proteomes" id="UP001150062">
    <property type="component" value="Unassembled WGS sequence"/>
</dbReference>
<protein>
    <submittedName>
        <fullName evidence="3">Nip100 protein</fullName>
    </submittedName>
</protein>
<feature type="domain" description="CAP-Gly" evidence="2">
    <location>
        <begin position="32"/>
        <end position="65"/>
    </location>
</feature>
<proteinExistence type="predicted"/>
<dbReference type="SMART" id="SM01052">
    <property type="entry name" value="CAP_GLY"/>
    <property type="match status" value="1"/>
</dbReference>
<dbReference type="PROSITE" id="PS50245">
    <property type="entry name" value="CAP_GLY_2"/>
    <property type="match status" value="1"/>
</dbReference>
<dbReference type="Pfam" id="PF01302">
    <property type="entry name" value="CAP_GLY"/>
    <property type="match status" value="1"/>
</dbReference>
<evidence type="ECO:0000259" key="2">
    <source>
        <dbReference type="PROSITE" id="PS50245"/>
    </source>
</evidence>
<organism evidence="3 4">
    <name type="scientific">Anaeramoeba flamelloides</name>
    <dbReference type="NCBI Taxonomy" id="1746091"/>
    <lineage>
        <taxon>Eukaryota</taxon>
        <taxon>Metamonada</taxon>
        <taxon>Anaeramoebidae</taxon>
        <taxon>Anaeramoeba</taxon>
    </lineage>
</organism>
<accession>A0ABQ8XI55</accession>
<evidence type="ECO:0000313" key="3">
    <source>
        <dbReference type="EMBL" id="KAJ6232328.1"/>
    </source>
</evidence>
<comment type="caution">
    <text evidence="3">The sequence shown here is derived from an EMBL/GenBank/DDBJ whole genome shotgun (WGS) entry which is preliminary data.</text>
</comment>
<dbReference type="InterPro" id="IPR000938">
    <property type="entry name" value="CAP-Gly_domain"/>
</dbReference>
<evidence type="ECO:0000313" key="4">
    <source>
        <dbReference type="Proteomes" id="UP001150062"/>
    </source>
</evidence>
<dbReference type="Gene3D" id="2.30.30.190">
    <property type="entry name" value="CAP Gly-rich-like domain"/>
    <property type="match status" value="1"/>
</dbReference>